<sequence>MQLESTFTSQSISTTGQESIKITKKPVFLIRYCNFRINDATMVQLRNRRIIFWQYSLLKG</sequence>
<gene>
    <name evidence="1" type="ORF">D8M05_03945</name>
</gene>
<reference evidence="1 2" key="1">
    <citation type="journal article" date="2015" name="Antonie Van Leeuwenhoek">
        <title>Oceanobacillus bengalensis sp. nov., a bacterium isolated from seawater of the Bay of Bengal.</title>
        <authorList>
            <person name="Yongchang O."/>
            <person name="Xiang W."/>
            <person name="Wang G."/>
        </authorList>
    </citation>
    <scope>NUCLEOTIDE SEQUENCE [LARGE SCALE GENOMIC DNA]</scope>
    <source>
        <strain evidence="1 2">MCCC 1K00260</strain>
    </source>
</reference>
<dbReference type="Proteomes" id="UP000281813">
    <property type="component" value="Unassembled WGS sequence"/>
</dbReference>
<evidence type="ECO:0000313" key="1">
    <source>
        <dbReference type="EMBL" id="RKQ17558.1"/>
    </source>
</evidence>
<protein>
    <submittedName>
        <fullName evidence="1">Uncharacterized protein</fullName>
    </submittedName>
</protein>
<evidence type="ECO:0000313" key="2">
    <source>
        <dbReference type="Proteomes" id="UP000281813"/>
    </source>
</evidence>
<keyword evidence="2" id="KW-1185">Reference proteome</keyword>
<organism evidence="1 2">
    <name type="scientific">Oceanobacillus bengalensis</name>
    <dbReference type="NCBI Taxonomy" id="1435466"/>
    <lineage>
        <taxon>Bacteria</taxon>
        <taxon>Bacillati</taxon>
        <taxon>Bacillota</taxon>
        <taxon>Bacilli</taxon>
        <taxon>Bacillales</taxon>
        <taxon>Bacillaceae</taxon>
        <taxon>Oceanobacillus</taxon>
    </lineage>
</organism>
<name>A0A494Z4S2_9BACI</name>
<proteinExistence type="predicted"/>
<comment type="caution">
    <text evidence="1">The sequence shown here is derived from an EMBL/GenBank/DDBJ whole genome shotgun (WGS) entry which is preliminary data.</text>
</comment>
<dbReference type="AlphaFoldDB" id="A0A494Z4S2"/>
<dbReference type="EMBL" id="RBZO01000004">
    <property type="protein sequence ID" value="RKQ17558.1"/>
    <property type="molecule type" value="Genomic_DNA"/>
</dbReference>
<accession>A0A494Z4S2</accession>